<dbReference type="InterPro" id="IPR031322">
    <property type="entry name" value="Shikimate/glucono_kinase"/>
</dbReference>
<proteinExistence type="predicted"/>
<dbReference type="Gene3D" id="3.40.50.300">
    <property type="entry name" value="P-loop containing nucleotide triphosphate hydrolases"/>
    <property type="match status" value="1"/>
</dbReference>
<accession>A0A7S2AMC5</accession>
<evidence type="ECO:0000313" key="1">
    <source>
        <dbReference type="EMBL" id="CAD9370990.1"/>
    </source>
</evidence>
<gene>
    <name evidence="1" type="ORF">AAND1436_LOCUS4668</name>
</gene>
<protein>
    <submittedName>
        <fullName evidence="1">Uncharacterized protein</fullName>
    </submittedName>
</protein>
<dbReference type="Pfam" id="PF01202">
    <property type="entry name" value="SKI"/>
    <property type="match status" value="1"/>
</dbReference>
<reference evidence="1" key="1">
    <citation type="submission" date="2021-01" db="EMBL/GenBank/DDBJ databases">
        <authorList>
            <person name="Corre E."/>
            <person name="Pelletier E."/>
            <person name="Niang G."/>
            <person name="Scheremetjew M."/>
            <person name="Finn R."/>
            <person name="Kale V."/>
            <person name="Holt S."/>
            <person name="Cochrane G."/>
            <person name="Meng A."/>
            <person name="Brown T."/>
            <person name="Cohen L."/>
        </authorList>
    </citation>
    <scope>NUCLEOTIDE SEQUENCE</scope>
    <source>
        <strain evidence="1">CCMP2222</strain>
    </source>
</reference>
<name>A0A7S2AMC5_9DINO</name>
<dbReference type="EMBL" id="HBGQ01009435">
    <property type="protein sequence ID" value="CAD9370990.1"/>
    <property type="molecule type" value="Transcribed_RNA"/>
</dbReference>
<organism evidence="1">
    <name type="scientific">Alexandrium andersonii</name>
    <dbReference type="NCBI Taxonomy" id="327968"/>
    <lineage>
        <taxon>Eukaryota</taxon>
        <taxon>Sar</taxon>
        <taxon>Alveolata</taxon>
        <taxon>Dinophyceae</taxon>
        <taxon>Gonyaulacales</taxon>
        <taxon>Pyrocystaceae</taxon>
        <taxon>Alexandrium</taxon>
    </lineage>
</organism>
<sequence length="262" mass="29886">MKYPSIVYTFWETDKKLADKSQIAPVDLFVQDEDKYRELETESLKEFAALEDNGKPFGCIVGESAILTKENIDIIKQGLVIWLDADTEFTWAKTQYRPQQGSGLWIPPEYQARPPVWALANGWEGDVDDTEGKLEYMKIVEDHRKIYEEIADIRLRVDIPGIQENSFWGAARINKAMTEYLGLSKEEEASVEDEVMERDLEKFLEGARLSKYLKPAMKWCDEQGAASIEDVVENIPEFSEALQLKPLEKKRLNKAAAAVATA</sequence>
<dbReference type="InterPro" id="IPR027417">
    <property type="entry name" value="P-loop_NTPase"/>
</dbReference>
<dbReference type="AlphaFoldDB" id="A0A7S2AMC5"/>